<proteinExistence type="predicted"/>
<dbReference type="EMBL" id="LR796723">
    <property type="protein sequence ID" value="CAB4161809.1"/>
    <property type="molecule type" value="Genomic_DNA"/>
</dbReference>
<accession>A0A6J5NR35</accession>
<evidence type="ECO:0000313" key="1">
    <source>
        <dbReference type="EMBL" id="CAB4161809.1"/>
    </source>
</evidence>
<protein>
    <submittedName>
        <fullName evidence="1">Uncharacterized protein</fullName>
    </submittedName>
</protein>
<sequence>MSRPKKFANNLDTLIRAQPMPTEISDGQVRRMLMQVLLDAGCDPKDDKEFKRMKVQLEVMRLMHQMNHVADKDDELSTAIAGALSERSRKDS</sequence>
<name>A0A6J5NR35_9CAUD</name>
<organism evidence="1">
    <name type="scientific">uncultured Caudovirales phage</name>
    <dbReference type="NCBI Taxonomy" id="2100421"/>
    <lineage>
        <taxon>Viruses</taxon>
        <taxon>Duplodnaviria</taxon>
        <taxon>Heunggongvirae</taxon>
        <taxon>Uroviricota</taxon>
        <taxon>Caudoviricetes</taxon>
        <taxon>Peduoviridae</taxon>
        <taxon>Maltschvirus</taxon>
        <taxon>Maltschvirus maltsch</taxon>
    </lineage>
</organism>
<reference evidence="1" key="1">
    <citation type="submission" date="2020-04" db="EMBL/GenBank/DDBJ databases">
        <authorList>
            <person name="Chiriac C."/>
            <person name="Salcher M."/>
            <person name="Ghai R."/>
            <person name="Kavagutti S V."/>
        </authorList>
    </citation>
    <scope>NUCLEOTIDE SEQUENCE</scope>
</reference>
<gene>
    <name evidence="1" type="ORF">UFOVP777_2</name>
</gene>